<evidence type="ECO:0000256" key="1">
    <source>
        <dbReference type="SAM" id="Phobius"/>
    </source>
</evidence>
<comment type="caution">
    <text evidence="2">The sequence shown here is derived from an EMBL/GenBank/DDBJ whole genome shotgun (WGS) entry which is preliminary data.</text>
</comment>
<sequence length="182" mass="21050">MQRLKKIPKKIGGRNGLRLMFLFGYLFAFGIPFGYSYFGKPPSHEEVLESEGAAHFQYRMKHGYMLLINGDDYTCGGLYLNADPSCFHLAEGVERREFLEGKIVTVLWFHQPAHLFDSVRRVVDIRYEGASQLPAGYLEKKLRSEKESAKEDALFAFILMLLGLLFCEWVDRVRRRNERGFG</sequence>
<evidence type="ECO:0000313" key="2">
    <source>
        <dbReference type="EMBL" id="MCZ8405256.1"/>
    </source>
</evidence>
<evidence type="ECO:0000313" key="3">
    <source>
        <dbReference type="Proteomes" id="UP001141992"/>
    </source>
</evidence>
<organism evidence="2 3">
    <name type="scientific">Alcaligenes xylosoxydans xylosoxydans</name>
    <name type="common">Achromobacter xylosoxidans</name>
    <dbReference type="NCBI Taxonomy" id="85698"/>
    <lineage>
        <taxon>Bacteria</taxon>
        <taxon>Pseudomonadati</taxon>
        <taxon>Pseudomonadota</taxon>
        <taxon>Betaproteobacteria</taxon>
        <taxon>Burkholderiales</taxon>
        <taxon>Alcaligenaceae</taxon>
        <taxon>Achromobacter</taxon>
    </lineage>
</organism>
<reference evidence="2" key="1">
    <citation type="submission" date="2022-12" db="EMBL/GenBank/DDBJ databases">
        <authorList>
            <person name="Voronina O.L."/>
            <person name="Kunda M.S."/>
            <person name="Ryzhova N."/>
            <person name="Aksenova E.I."/>
        </authorList>
    </citation>
    <scope>NUCLEOTIDE SEQUENCE</scope>
    <source>
        <strain evidence="2">SCCH136:Ach223948</strain>
    </source>
</reference>
<proteinExistence type="predicted"/>
<dbReference type="RefSeq" id="WP_131726995.1">
    <property type="nucleotide sequence ID" value="NZ_CAXONT010000012.1"/>
</dbReference>
<dbReference type="GeneID" id="75277114"/>
<keyword evidence="1" id="KW-0812">Transmembrane</keyword>
<name>A0A9X3R742_ALCXX</name>
<accession>A0A9X3R742</accession>
<keyword evidence="1" id="KW-0472">Membrane</keyword>
<feature type="transmembrane region" description="Helical" evidence="1">
    <location>
        <begin position="20"/>
        <end position="38"/>
    </location>
</feature>
<dbReference type="EMBL" id="JAPZVI010000036">
    <property type="protein sequence ID" value="MCZ8405256.1"/>
    <property type="molecule type" value="Genomic_DNA"/>
</dbReference>
<dbReference type="AlphaFoldDB" id="A0A9X3R742"/>
<keyword evidence="1" id="KW-1133">Transmembrane helix</keyword>
<gene>
    <name evidence="2" type="ORF">O9570_27650</name>
</gene>
<dbReference type="Proteomes" id="UP001141992">
    <property type="component" value="Unassembled WGS sequence"/>
</dbReference>
<feature type="transmembrane region" description="Helical" evidence="1">
    <location>
        <begin position="153"/>
        <end position="170"/>
    </location>
</feature>
<protein>
    <submittedName>
        <fullName evidence="2">Uncharacterized protein</fullName>
    </submittedName>
</protein>